<comment type="caution">
    <text evidence="3">The sequence shown here is derived from an EMBL/GenBank/DDBJ whole genome shotgun (WGS) entry which is preliminary data.</text>
</comment>
<dbReference type="Gene3D" id="3.40.50.2000">
    <property type="entry name" value="Glycogen Phosphorylase B"/>
    <property type="match status" value="2"/>
</dbReference>
<dbReference type="PANTHER" id="PTHR30160">
    <property type="entry name" value="TETRAACYLDISACCHARIDE 4'-KINASE-RELATED"/>
    <property type="match status" value="1"/>
</dbReference>
<evidence type="ECO:0000256" key="1">
    <source>
        <dbReference type="ARBA" id="ARBA00022676"/>
    </source>
</evidence>
<proteinExistence type="predicted"/>
<accession>A0A2N7VNN8</accession>
<dbReference type="SUPFAM" id="SSF53756">
    <property type="entry name" value="UDP-Glycosyltransferase/glycogen phosphorylase"/>
    <property type="match status" value="1"/>
</dbReference>
<dbReference type="GO" id="GO:0008713">
    <property type="term" value="F:ADP-heptose-lipopolysaccharide heptosyltransferase activity"/>
    <property type="evidence" value="ECO:0007669"/>
    <property type="project" value="TreeGrafter"/>
</dbReference>
<dbReference type="RefSeq" id="WP_102646434.1">
    <property type="nucleotide sequence ID" value="NZ_PNYA01000013.1"/>
</dbReference>
<name>A0A2N7VNN8_9BURK</name>
<keyword evidence="1" id="KW-0328">Glycosyltransferase</keyword>
<dbReference type="InterPro" id="IPR051199">
    <property type="entry name" value="LPS_LOS_Heptosyltrfase"/>
</dbReference>
<protein>
    <submittedName>
        <fullName evidence="3">LPS core biosynthesis protein</fullName>
    </submittedName>
</protein>
<dbReference type="OrthoDB" id="9781892at2"/>
<evidence type="ECO:0000313" key="4">
    <source>
        <dbReference type="Proteomes" id="UP000235616"/>
    </source>
</evidence>
<keyword evidence="4" id="KW-1185">Reference proteome</keyword>
<organism evidence="3 4">
    <name type="scientific">Trinickia dabaoshanensis</name>
    <dbReference type="NCBI Taxonomy" id="564714"/>
    <lineage>
        <taxon>Bacteria</taxon>
        <taxon>Pseudomonadati</taxon>
        <taxon>Pseudomonadota</taxon>
        <taxon>Betaproteobacteria</taxon>
        <taxon>Burkholderiales</taxon>
        <taxon>Burkholderiaceae</taxon>
        <taxon>Trinickia</taxon>
    </lineage>
</organism>
<dbReference type="AlphaFoldDB" id="A0A2N7VNN8"/>
<dbReference type="CDD" id="cd03789">
    <property type="entry name" value="GT9_LPS_heptosyltransferase"/>
    <property type="match status" value="1"/>
</dbReference>
<evidence type="ECO:0000256" key="2">
    <source>
        <dbReference type="ARBA" id="ARBA00022679"/>
    </source>
</evidence>
<keyword evidence="2" id="KW-0808">Transferase</keyword>
<sequence>MTARFFSSRAPRSILVVCTRRIGDVLLTTPLVRSLKARWPDTPVDMLVFRGTQGVLEHNPDVRRVIVVAQRASLRERLADAARIWRRYDLACAATSSDRPRFYSWFAGKRRVGLVDPDRVTLLNRFMLDGIALSHHETVHTVESSLEVARVLGIEPIGEVVPPGIGDDPVRRAAFDARFDAAPAVLPGQPLAVVHPAPMFEYKRWRIDGWAELIRWLRSQGFAVALTGGPAAAEREYAQKIVAASCEPVLNLVGELTLGESAEVFRRAKIYIGPDTSATHIAAATGTPTVALFGPTHTIRWAPWPKGWKAGAALWPLVGSGRRGNVYLVQGEAPCVPCHKEGCERHLESRSECLVTLPASRVIAAAAHMLGLEPPLAAASAMAGEGVAIVDTSALERRPRA</sequence>
<reference evidence="3 4" key="1">
    <citation type="submission" date="2018-01" db="EMBL/GenBank/DDBJ databases">
        <title>Whole genome analyses suggest that Burkholderia sensu lato contains two further novel genera in the rhizoxinica-symbiotica group Mycetohabitans gen. nov., and Trinickia gen. nov.: implications for the evolution of diazotrophy and nodulation in the Burkholderiaceae.</title>
        <authorList>
            <person name="Estrada-de los Santos P."/>
            <person name="Palmer M."/>
            <person name="Chavez-Ramirez B."/>
            <person name="Beukes C."/>
            <person name="Steenkamp E.T."/>
            <person name="Hirsch A.M."/>
            <person name="Manyaka P."/>
            <person name="Maluk M."/>
            <person name="Lafos M."/>
            <person name="Crook M."/>
            <person name="Gross E."/>
            <person name="Simon M.F."/>
            <person name="Bueno dos Reis Junior F."/>
            <person name="Poole P.S."/>
            <person name="Venter S.N."/>
            <person name="James E.K."/>
        </authorList>
    </citation>
    <scope>NUCLEOTIDE SEQUENCE [LARGE SCALE GENOMIC DNA]</scope>
    <source>
        <strain evidence="3 4">GIMN1.004</strain>
    </source>
</reference>
<dbReference type="PANTHER" id="PTHR30160:SF1">
    <property type="entry name" value="LIPOPOLYSACCHARIDE 1,2-N-ACETYLGLUCOSAMINETRANSFERASE-RELATED"/>
    <property type="match status" value="1"/>
</dbReference>
<evidence type="ECO:0000313" key="3">
    <source>
        <dbReference type="EMBL" id="PMS18791.1"/>
    </source>
</evidence>
<dbReference type="GO" id="GO:0009244">
    <property type="term" value="P:lipopolysaccharide core region biosynthetic process"/>
    <property type="evidence" value="ECO:0007669"/>
    <property type="project" value="TreeGrafter"/>
</dbReference>
<dbReference type="GO" id="GO:0005829">
    <property type="term" value="C:cytosol"/>
    <property type="evidence" value="ECO:0007669"/>
    <property type="project" value="TreeGrafter"/>
</dbReference>
<dbReference type="Pfam" id="PF01075">
    <property type="entry name" value="Glyco_transf_9"/>
    <property type="match status" value="1"/>
</dbReference>
<dbReference type="Proteomes" id="UP000235616">
    <property type="component" value="Unassembled WGS sequence"/>
</dbReference>
<dbReference type="EMBL" id="PNYA01000013">
    <property type="protein sequence ID" value="PMS18791.1"/>
    <property type="molecule type" value="Genomic_DNA"/>
</dbReference>
<gene>
    <name evidence="3" type="ORF">C0Z18_15765</name>
</gene>
<dbReference type="InterPro" id="IPR002201">
    <property type="entry name" value="Glyco_trans_9"/>
</dbReference>